<evidence type="ECO:0000313" key="3">
    <source>
        <dbReference type="Proteomes" id="UP000308652"/>
    </source>
</evidence>
<feature type="domain" description="SCP" evidence="1">
    <location>
        <begin position="2"/>
        <end position="130"/>
    </location>
</feature>
<gene>
    <name evidence="2" type="ORF">BDQ12DRAFT_594318</name>
</gene>
<dbReference type="GO" id="GO:0005576">
    <property type="term" value="C:extracellular region"/>
    <property type="evidence" value="ECO:0007669"/>
    <property type="project" value="InterPro"/>
</dbReference>
<dbReference type="InterPro" id="IPR014044">
    <property type="entry name" value="CAP_dom"/>
</dbReference>
<dbReference type="SMART" id="SM00198">
    <property type="entry name" value="SCP"/>
    <property type="match status" value="1"/>
</dbReference>
<evidence type="ECO:0000313" key="2">
    <source>
        <dbReference type="EMBL" id="TFK45006.1"/>
    </source>
</evidence>
<dbReference type="InterPro" id="IPR001283">
    <property type="entry name" value="CRISP-related"/>
</dbReference>
<dbReference type="Pfam" id="PF00188">
    <property type="entry name" value="CAP"/>
    <property type="match status" value="1"/>
</dbReference>
<dbReference type="PROSITE" id="PS01010">
    <property type="entry name" value="CRISP_2"/>
    <property type="match status" value="1"/>
</dbReference>
<dbReference type="Gene3D" id="3.40.33.10">
    <property type="entry name" value="CAP"/>
    <property type="match status" value="1"/>
</dbReference>
<accession>A0A5C3MKY5</accession>
<dbReference type="Proteomes" id="UP000308652">
    <property type="component" value="Unassembled WGS sequence"/>
</dbReference>
<dbReference type="STRING" id="68775.A0A5C3MKY5"/>
<evidence type="ECO:0000259" key="1">
    <source>
        <dbReference type="SMART" id="SM00198"/>
    </source>
</evidence>
<dbReference type="PRINTS" id="PR00837">
    <property type="entry name" value="V5TPXLIKE"/>
</dbReference>
<dbReference type="SUPFAM" id="SSF55797">
    <property type="entry name" value="PR-1-like"/>
    <property type="match status" value="1"/>
</dbReference>
<proteinExistence type="predicted"/>
<dbReference type="InterPro" id="IPR018244">
    <property type="entry name" value="Allrgn_V5/Tpx1_CS"/>
</dbReference>
<organism evidence="2 3">
    <name type="scientific">Crucibulum laeve</name>
    <dbReference type="NCBI Taxonomy" id="68775"/>
    <lineage>
        <taxon>Eukaryota</taxon>
        <taxon>Fungi</taxon>
        <taxon>Dikarya</taxon>
        <taxon>Basidiomycota</taxon>
        <taxon>Agaricomycotina</taxon>
        <taxon>Agaricomycetes</taxon>
        <taxon>Agaricomycetidae</taxon>
        <taxon>Agaricales</taxon>
        <taxon>Agaricineae</taxon>
        <taxon>Nidulariaceae</taxon>
        <taxon>Crucibulum</taxon>
    </lineage>
</organism>
<dbReference type="PANTHER" id="PTHR10334">
    <property type="entry name" value="CYSTEINE-RICH SECRETORY PROTEIN-RELATED"/>
    <property type="match status" value="1"/>
</dbReference>
<dbReference type="AlphaFoldDB" id="A0A5C3MKY5"/>
<dbReference type="EMBL" id="ML213590">
    <property type="protein sequence ID" value="TFK45006.1"/>
    <property type="molecule type" value="Genomic_DNA"/>
</dbReference>
<reference evidence="2 3" key="1">
    <citation type="journal article" date="2019" name="Nat. Ecol. Evol.">
        <title>Megaphylogeny resolves global patterns of mushroom evolution.</title>
        <authorList>
            <person name="Varga T."/>
            <person name="Krizsan K."/>
            <person name="Foldi C."/>
            <person name="Dima B."/>
            <person name="Sanchez-Garcia M."/>
            <person name="Sanchez-Ramirez S."/>
            <person name="Szollosi G.J."/>
            <person name="Szarkandi J.G."/>
            <person name="Papp V."/>
            <person name="Albert L."/>
            <person name="Andreopoulos W."/>
            <person name="Angelini C."/>
            <person name="Antonin V."/>
            <person name="Barry K.W."/>
            <person name="Bougher N.L."/>
            <person name="Buchanan P."/>
            <person name="Buyck B."/>
            <person name="Bense V."/>
            <person name="Catcheside P."/>
            <person name="Chovatia M."/>
            <person name="Cooper J."/>
            <person name="Damon W."/>
            <person name="Desjardin D."/>
            <person name="Finy P."/>
            <person name="Geml J."/>
            <person name="Haridas S."/>
            <person name="Hughes K."/>
            <person name="Justo A."/>
            <person name="Karasinski D."/>
            <person name="Kautmanova I."/>
            <person name="Kiss B."/>
            <person name="Kocsube S."/>
            <person name="Kotiranta H."/>
            <person name="LaButti K.M."/>
            <person name="Lechner B.E."/>
            <person name="Liimatainen K."/>
            <person name="Lipzen A."/>
            <person name="Lukacs Z."/>
            <person name="Mihaltcheva S."/>
            <person name="Morgado L.N."/>
            <person name="Niskanen T."/>
            <person name="Noordeloos M.E."/>
            <person name="Ohm R.A."/>
            <person name="Ortiz-Santana B."/>
            <person name="Ovrebo C."/>
            <person name="Racz N."/>
            <person name="Riley R."/>
            <person name="Savchenko A."/>
            <person name="Shiryaev A."/>
            <person name="Soop K."/>
            <person name="Spirin V."/>
            <person name="Szebenyi C."/>
            <person name="Tomsovsky M."/>
            <person name="Tulloss R.E."/>
            <person name="Uehling J."/>
            <person name="Grigoriev I.V."/>
            <person name="Vagvolgyi C."/>
            <person name="Papp T."/>
            <person name="Martin F.M."/>
            <person name="Miettinen O."/>
            <person name="Hibbett D.S."/>
            <person name="Nagy L.G."/>
        </authorList>
    </citation>
    <scope>NUCLEOTIDE SEQUENCE [LARGE SCALE GENOMIC DNA]</scope>
    <source>
        <strain evidence="2 3">CBS 166.37</strain>
    </source>
</reference>
<name>A0A5C3MKY5_9AGAR</name>
<sequence length="175" mass="19137">DAWSDQVLSLHNSNRVDYGAAPLTWISSLYPNTQSYAAQCKFEHSSGGAYGENLAAGTGSFGISNAMTLWMNEADNNPGFSSATGHFTQVVWKTTTQVACAIADCPAGTIFGQASKYVVCRYSPPGNVLGQFPCVYFYLLRIYVVINLLHMQPKRWTTRVKNGTPEMSICDIFIG</sequence>
<dbReference type="PROSITE" id="PS01009">
    <property type="entry name" value="CRISP_1"/>
    <property type="match status" value="1"/>
</dbReference>
<dbReference type="InterPro" id="IPR035940">
    <property type="entry name" value="CAP_sf"/>
</dbReference>
<dbReference type="OrthoDB" id="337038at2759"/>
<feature type="non-terminal residue" evidence="2">
    <location>
        <position position="1"/>
    </location>
</feature>
<protein>
    <submittedName>
        <fullName evidence="2">CAP domain-containing protein</fullName>
    </submittedName>
</protein>
<keyword evidence="3" id="KW-1185">Reference proteome</keyword>